<name>A0AAD5VML1_9AGAR</name>
<evidence type="ECO:0000256" key="5">
    <source>
        <dbReference type="ARBA" id="ARBA00022723"/>
    </source>
</evidence>
<evidence type="ECO:0000256" key="7">
    <source>
        <dbReference type="ARBA" id="ARBA00023004"/>
    </source>
</evidence>
<keyword evidence="7 9" id="KW-0408">Iron</keyword>
<dbReference type="GO" id="GO:0005506">
    <property type="term" value="F:iron ion binding"/>
    <property type="evidence" value="ECO:0007669"/>
    <property type="project" value="InterPro"/>
</dbReference>
<dbReference type="InterPro" id="IPR002401">
    <property type="entry name" value="Cyt_P450_E_grp-I"/>
</dbReference>
<keyword evidence="5 9" id="KW-0479">Metal-binding</keyword>
<evidence type="ECO:0000313" key="10">
    <source>
        <dbReference type="EMBL" id="KAJ3558896.1"/>
    </source>
</evidence>
<evidence type="ECO:0000256" key="1">
    <source>
        <dbReference type="ARBA" id="ARBA00001971"/>
    </source>
</evidence>
<dbReference type="Proteomes" id="UP001213000">
    <property type="component" value="Unassembled WGS sequence"/>
</dbReference>
<keyword evidence="11" id="KW-1185">Reference proteome</keyword>
<dbReference type="InterPro" id="IPR001128">
    <property type="entry name" value="Cyt_P450"/>
</dbReference>
<accession>A0AAD5VML1</accession>
<evidence type="ECO:0000256" key="8">
    <source>
        <dbReference type="ARBA" id="ARBA00023033"/>
    </source>
</evidence>
<dbReference type="AlphaFoldDB" id="A0AAD5VML1"/>
<evidence type="ECO:0008006" key="12">
    <source>
        <dbReference type="Google" id="ProtNLM"/>
    </source>
</evidence>
<evidence type="ECO:0000313" key="11">
    <source>
        <dbReference type="Proteomes" id="UP001213000"/>
    </source>
</evidence>
<dbReference type="Gene3D" id="1.10.630.10">
    <property type="entry name" value="Cytochrome P450"/>
    <property type="match status" value="1"/>
</dbReference>
<comment type="caution">
    <text evidence="10">The sequence shown here is derived from an EMBL/GenBank/DDBJ whole genome shotgun (WGS) entry which is preliminary data.</text>
</comment>
<evidence type="ECO:0000256" key="3">
    <source>
        <dbReference type="ARBA" id="ARBA00010617"/>
    </source>
</evidence>
<dbReference type="PANTHER" id="PTHR46300:SF7">
    <property type="entry name" value="P450, PUTATIVE (EUROFUNG)-RELATED"/>
    <property type="match status" value="1"/>
</dbReference>
<reference evidence="10" key="1">
    <citation type="submission" date="2022-07" db="EMBL/GenBank/DDBJ databases">
        <title>Genome Sequence of Leucocoprinus birnbaumii.</title>
        <authorList>
            <person name="Buettner E."/>
        </authorList>
    </citation>
    <scope>NUCLEOTIDE SEQUENCE</scope>
    <source>
        <strain evidence="10">VT141</strain>
    </source>
</reference>
<dbReference type="PANTHER" id="PTHR46300">
    <property type="entry name" value="P450, PUTATIVE (EUROFUNG)-RELATED-RELATED"/>
    <property type="match status" value="1"/>
</dbReference>
<keyword evidence="6" id="KW-0560">Oxidoreductase</keyword>
<comment type="similarity">
    <text evidence="3">Belongs to the cytochrome P450 family.</text>
</comment>
<dbReference type="InterPro" id="IPR050364">
    <property type="entry name" value="Cytochrome_P450_fung"/>
</dbReference>
<gene>
    <name evidence="10" type="ORF">NP233_g11400</name>
</gene>
<evidence type="ECO:0000256" key="6">
    <source>
        <dbReference type="ARBA" id="ARBA00023002"/>
    </source>
</evidence>
<protein>
    <recommendedName>
        <fullName evidence="12">Cytochrome P450</fullName>
    </recommendedName>
</protein>
<dbReference type="InterPro" id="IPR036396">
    <property type="entry name" value="Cyt_P450_sf"/>
</dbReference>
<comment type="cofactor">
    <cofactor evidence="1 9">
        <name>heme</name>
        <dbReference type="ChEBI" id="CHEBI:30413"/>
    </cofactor>
</comment>
<proteinExistence type="inferred from homology"/>
<dbReference type="EMBL" id="JANIEX010001358">
    <property type="protein sequence ID" value="KAJ3558896.1"/>
    <property type="molecule type" value="Genomic_DNA"/>
</dbReference>
<sequence length="498" mass="57278">MSTFSFAIGSLGVVACWQLYGLLQKRRDNPLGLPLPPGPKGYPLIGNLLDMPTQKPWEVYDKWSEIYGNVIYFEVLGRSFLILGDYESVYDLFEKRSSNYSDRIRLPMMNEMMGFNWVFGLMRYGTWWRRNRRTFHDHFHPNVVPKYQSIQVSSARSFLRWLLKTPDDFVNHIRRTFTTSTVKILYGMTLSERDDPYLENSETVIRSFSEAGNPGTFLVDLFPAMKYIPAWFPGAQWKRKAISWRQTIRIFLHEPWDAVKTRMREGTADPCIASTLIEKLTDDNSPENGEEEIGRSICGAAVIGGADTTVSTIHSLFMAMALYPEVQKRAQDELDMILSGRLPDFQDRPSLPYIEAMVKELLRWQLVTPLAMAHSTSEADEYNGYYIPRGTVVIGNAWRILHDPEVYKDPLEFRPERFLKDGKIDPGVRDPMIAFGFGRRICPAVYDIRPGLDSNGKEIAIQPEMTSELLSHPKPFTCRIIPRSREAVELIRDSSLME</sequence>
<dbReference type="CDD" id="cd11065">
    <property type="entry name" value="CYP64-like"/>
    <property type="match status" value="1"/>
</dbReference>
<evidence type="ECO:0000256" key="9">
    <source>
        <dbReference type="PIRSR" id="PIRSR602401-1"/>
    </source>
</evidence>
<dbReference type="PRINTS" id="PR00463">
    <property type="entry name" value="EP450I"/>
</dbReference>
<dbReference type="GO" id="GO:0016705">
    <property type="term" value="F:oxidoreductase activity, acting on paired donors, with incorporation or reduction of molecular oxygen"/>
    <property type="evidence" value="ECO:0007669"/>
    <property type="project" value="InterPro"/>
</dbReference>
<evidence type="ECO:0000256" key="4">
    <source>
        <dbReference type="ARBA" id="ARBA00022617"/>
    </source>
</evidence>
<dbReference type="Pfam" id="PF00067">
    <property type="entry name" value="p450"/>
    <property type="match status" value="1"/>
</dbReference>
<dbReference type="GO" id="GO:0020037">
    <property type="term" value="F:heme binding"/>
    <property type="evidence" value="ECO:0007669"/>
    <property type="project" value="InterPro"/>
</dbReference>
<dbReference type="GO" id="GO:0004497">
    <property type="term" value="F:monooxygenase activity"/>
    <property type="evidence" value="ECO:0007669"/>
    <property type="project" value="UniProtKB-KW"/>
</dbReference>
<keyword evidence="4 9" id="KW-0349">Heme</keyword>
<organism evidence="10 11">
    <name type="scientific">Leucocoprinus birnbaumii</name>
    <dbReference type="NCBI Taxonomy" id="56174"/>
    <lineage>
        <taxon>Eukaryota</taxon>
        <taxon>Fungi</taxon>
        <taxon>Dikarya</taxon>
        <taxon>Basidiomycota</taxon>
        <taxon>Agaricomycotina</taxon>
        <taxon>Agaricomycetes</taxon>
        <taxon>Agaricomycetidae</taxon>
        <taxon>Agaricales</taxon>
        <taxon>Agaricineae</taxon>
        <taxon>Agaricaceae</taxon>
        <taxon>Leucocoprinus</taxon>
    </lineage>
</organism>
<keyword evidence="8" id="KW-0503">Monooxygenase</keyword>
<evidence type="ECO:0000256" key="2">
    <source>
        <dbReference type="ARBA" id="ARBA00005179"/>
    </source>
</evidence>
<dbReference type="SUPFAM" id="SSF48264">
    <property type="entry name" value="Cytochrome P450"/>
    <property type="match status" value="1"/>
</dbReference>
<feature type="binding site" description="axial binding residue" evidence="9">
    <location>
        <position position="442"/>
    </location>
    <ligand>
        <name>heme</name>
        <dbReference type="ChEBI" id="CHEBI:30413"/>
    </ligand>
    <ligandPart>
        <name>Fe</name>
        <dbReference type="ChEBI" id="CHEBI:18248"/>
    </ligandPart>
</feature>
<comment type="pathway">
    <text evidence="2">Secondary metabolite biosynthesis.</text>
</comment>